<organism evidence="2 3">
    <name type="scientific">Pseudomonas oryzihabitans</name>
    <dbReference type="NCBI Taxonomy" id="47885"/>
    <lineage>
        <taxon>Bacteria</taxon>
        <taxon>Pseudomonadati</taxon>
        <taxon>Pseudomonadota</taxon>
        <taxon>Gammaproteobacteria</taxon>
        <taxon>Pseudomonadales</taxon>
        <taxon>Pseudomonadaceae</taxon>
        <taxon>Pseudomonas</taxon>
    </lineage>
</organism>
<dbReference type="RefSeq" id="WP_309755872.1">
    <property type="nucleotide sequence ID" value="NZ_JAVJAF010000001.1"/>
</dbReference>
<gene>
    <name evidence="2" type="ORF">QE440_000944</name>
</gene>
<dbReference type="Pfam" id="PF09345">
    <property type="entry name" value="SiaC"/>
    <property type="match status" value="1"/>
</dbReference>
<evidence type="ECO:0000313" key="2">
    <source>
        <dbReference type="EMBL" id="MDR6233203.1"/>
    </source>
</evidence>
<comment type="caution">
    <text evidence="2">The sequence shown here is derived from an EMBL/GenBank/DDBJ whole genome shotgun (WGS) entry which is preliminary data.</text>
</comment>
<feature type="domain" description="SiaC family regulatory phosphoprotein" evidence="1">
    <location>
        <begin position="6"/>
        <end position="121"/>
    </location>
</feature>
<dbReference type="InterPro" id="IPR018530">
    <property type="entry name" value="SiaC"/>
</dbReference>
<sequence length="129" mass="14667">MDTVFIAPTPTSPEVDFRFADDVLWLKGESFPENAAAFYLPVIEQLRAYLVQRHGATIVVNVALAYFNSSSTKMLFTLFDALDQAAQAGNVVELHWYFDAEDETIQEFGEELRLDFQALKFFEHPELPA</sequence>
<proteinExistence type="predicted"/>
<dbReference type="EMBL" id="JAVJAF010000001">
    <property type="protein sequence ID" value="MDR6233203.1"/>
    <property type="molecule type" value="Genomic_DNA"/>
</dbReference>
<dbReference type="Proteomes" id="UP001268036">
    <property type="component" value="Unassembled WGS sequence"/>
</dbReference>
<dbReference type="GO" id="GO:0003677">
    <property type="term" value="F:DNA binding"/>
    <property type="evidence" value="ECO:0007669"/>
    <property type="project" value="UniProtKB-KW"/>
</dbReference>
<name>A0AAJ2EUW7_9PSED</name>
<dbReference type="AlphaFoldDB" id="A0AAJ2EUW7"/>
<keyword evidence="2" id="KW-0238">DNA-binding</keyword>
<evidence type="ECO:0000259" key="1">
    <source>
        <dbReference type="Pfam" id="PF09345"/>
    </source>
</evidence>
<accession>A0AAJ2EUW7</accession>
<evidence type="ECO:0000313" key="3">
    <source>
        <dbReference type="Proteomes" id="UP001268036"/>
    </source>
</evidence>
<protein>
    <submittedName>
        <fullName evidence="2">DNA-binding transcriptional regulator YafY</fullName>
    </submittedName>
</protein>
<reference evidence="2" key="1">
    <citation type="submission" date="2023-08" db="EMBL/GenBank/DDBJ databases">
        <title>Functional and genomic diversity of the sorghum phyllosphere microbiome.</title>
        <authorList>
            <person name="Shade A."/>
        </authorList>
    </citation>
    <scope>NUCLEOTIDE SEQUENCE</scope>
    <source>
        <strain evidence="2">SORGH_AS_0201</strain>
    </source>
</reference>